<feature type="DNA-binding region" description="H-T-H motif" evidence="2">
    <location>
        <begin position="46"/>
        <end position="65"/>
    </location>
</feature>
<name>A0A1X1ZB96_9MYCO</name>
<organism evidence="4 5">
    <name type="scientific">Mycobacterium palustre</name>
    <dbReference type="NCBI Taxonomy" id="153971"/>
    <lineage>
        <taxon>Bacteria</taxon>
        <taxon>Bacillati</taxon>
        <taxon>Actinomycetota</taxon>
        <taxon>Actinomycetes</taxon>
        <taxon>Mycobacteriales</taxon>
        <taxon>Mycobacteriaceae</taxon>
        <taxon>Mycobacterium</taxon>
        <taxon>Mycobacterium simiae complex</taxon>
    </lineage>
</organism>
<evidence type="ECO:0000256" key="1">
    <source>
        <dbReference type="ARBA" id="ARBA00023125"/>
    </source>
</evidence>
<dbReference type="InterPro" id="IPR023772">
    <property type="entry name" value="DNA-bd_HTH_TetR-type_CS"/>
</dbReference>
<dbReference type="GO" id="GO:0003677">
    <property type="term" value="F:DNA binding"/>
    <property type="evidence" value="ECO:0007669"/>
    <property type="project" value="UniProtKB-UniRule"/>
</dbReference>
<dbReference type="Proteomes" id="UP000193529">
    <property type="component" value="Unassembled WGS sequence"/>
</dbReference>
<dbReference type="InterPro" id="IPR049397">
    <property type="entry name" value="EthR_C"/>
</dbReference>
<dbReference type="InterPro" id="IPR009057">
    <property type="entry name" value="Homeodomain-like_sf"/>
</dbReference>
<dbReference type="Gene3D" id="1.10.10.60">
    <property type="entry name" value="Homeodomain-like"/>
    <property type="match status" value="1"/>
</dbReference>
<dbReference type="InterPro" id="IPR001647">
    <property type="entry name" value="HTH_TetR"/>
</dbReference>
<dbReference type="SUPFAM" id="SSF46689">
    <property type="entry name" value="Homeodomain-like"/>
    <property type="match status" value="1"/>
</dbReference>
<dbReference type="AlphaFoldDB" id="A0A1X1ZB96"/>
<accession>A0A1X1ZB96</accession>
<dbReference type="InterPro" id="IPR050624">
    <property type="entry name" value="HTH-type_Tx_Regulator"/>
</dbReference>
<dbReference type="PROSITE" id="PS50977">
    <property type="entry name" value="HTH_TETR_2"/>
    <property type="match status" value="1"/>
</dbReference>
<evidence type="ECO:0000256" key="2">
    <source>
        <dbReference type="PROSITE-ProRule" id="PRU00335"/>
    </source>
</evidence>
<dbReference type="SUPFAM" id="SSF48498">
    <property type="entry name" value="Tetracyclin repressor-like, C-terminal domain"/>
    <property type="match status" value="1"/>
</dbReference>
<comment type="caution">
    <text evidence="4">The sequence shown here is derived from an EMBL/GenBank/DDBJ whole genome shotgun (WGS) entry which is preliminary data.</text>
</comment>
<dbReference type="Pfam" id="PF00440">
    <property type="entry name" value="TetR_N"/>
    <property type="match status" value="1"/>
</dbReference>
<dbReference type="PANTHER" id="PTHR43479:SF11">
    <property type="entry name" value="ACREF_ENVCD OPERON REPRESSOR-RELATED"/>
    <property type="match status" value="1"/>
</dbReference>
<evidence type="ECO:0000259" key="3">
    <source>
        <dbReference type="PROSITE" id="PS50977"/>
    </source>
</evidence>
<dbReference type="InterPro" id="IPR036271">
    <property type="entry name" value="Tet_transcr_reg_TetR-rel_C_sf"/>
</dbReference>
<dbReference type="EMBL" id="LQPJ01000124">
    <property type="protein sequence ID" value="ORW20510.1"/>
    <property type="molecule type" value="Genomic_DNA"/>
</dbReference>
<keyword evidence="5" id="KW-1185">Reference proteome</keyword>
<dbReference type="PROSITE" id="PS01081">
    <property type="entry name" value="HTH_TETR_1"/>
    <property type="match status" value="1"/>
</dbReference>
<evidence type="ECO:0000313" key="4">
    <source>
        <dbReference type="EMBL" id="ORW20510.1"/>
    </source>
</evidence>
<keyword evidence="1 2" id="KW-0238">DNA-binding</keyword>
<gene>
    <name evidence="4" type="ORF">AWC19_15580</name>
</gene>
<feature type="domain" description="HTH tetR-type" evidence="3">
    <location>
        <begin position="23"/>
        <end position="83"/>
    </location>
</feature>
<sequence length="215" mass="23936">MAAMTETTRRTLGRRRVADTDSASAAENILAATTRLLARQSLTDISVAQILTEAKVSRATFYFYFASKFSVVSGLLERAMEDIFQTVQPFLARSPEDSPTDALERSIRAVTHAWHRHRPVFQATNHHWHAEPELRDLWLAIAERFIAAGAAEIERERAAGMITSPIPSRMLAATLFWGTERVLHIAGLGVESSLRDEESAVDVLVAMWRGTLYAA</sequence>
<protein>
    <submittedName>
        <fullName evidence="4">TetR family transcriptional regulator</fullName>
    </submittedName>
</protein>
<dbReference type="STRING" id="153971.AWC19_15580"/>
<evidence type="ECO:0000313" key="5">
    <source>
        <dbReference type="Proteomes" id="UP000193529"/>
    </source>
</evidence>
<dbReference type="Pfam" id="PF21313">
    <property type="entry name" value="EthR_C"/>
    <property type="match status" value="1"/>
</dbReference>
<dbReference type="OrthoDB" id="5242520at2"/>
<reference evidence="4 5" key="1">
    <citation type="submission" date="2016-01" db="EMBL/GenBank/DDBJ databases">
        <title>The new phylogeny of the genus Mycobacterium.</title>
        <authorList>
            <person name="Tarcisio F."/>
            <person name="Conor M."/>
            <person name="Antonella G."/>
            <person name="Elisabetta G."/>
            <person name="Giulia F.S."/>
            <person name="Sara T."/>
            <person name="Anna F."/>
            <person name="Clotilde B."/>
            <person name="Roberto B."/>
            <person name="Veronica D.S."/>
            <person name="Fabio R."/>
            <person name="Monica P."/>
            <person name="Olivier J."/>
            <person name="Enrico T."/>
            <person name="Nicola S."/>
        </authorList>
    </citation>
    <scope>NUCLEOTIDE SEQUENCE [LARGE SCALE GENOMIC DNA]</scope>
    <source>
        <strain evidence="4 5">DSM 44572</strain>
    </source>
</reference>
<dbReference type="PANTHER" id="PTHR43479">
    <property type="entry name" value="ACREF/ENVCD OPERON REPRESSOR-RELATED"/>
    <property type="match status" value="1"/>
</dbReference>
<dbReference type="Gene3D" id="1.10.357.10">
    <property type="entry name" value="Tetracycline Repressor, domain 2"/>
    <property type="match status" value="1"/>
</dbReference>
<proteinExistence type="predicted"/>